<organism evidence="1 2">
    <name type="scientific">Ornithinimicrobium ciconiae</name>
    <dbReference type="NCBI Taxonomy" id="2594265"/>
    <lineage>
        <taxon>Bacteria</taxon>
        <taxon>Bacillati</taxon>
        <taxon>Actinomycetota</taxon>
        <taxon>Actinomycetes</taxon>
        <taxon>Micrococcales</taxon>
        <taxon>Ornithinimicrobiaceae</taxon>
        <taxon>Ornithinimicrobium</taxon>
    </lineage>
</organism>
<evidence type="ECO:0000313" key="1">
    <source>
        <dbReference type="EMBL" id="QDO88955.1"/>
    </source>
</evidence>
<dbReference type="EMBL" id="CP041616">
    <property type="protein sequence ID" value="QDO88955.1"/>
    <property type="molecule type" value="Genomic_DNA"/>
</dbReference>
<accession>A0A516GBQ3</accession>
<dbReference type="AlphaFoldDB" id="A0A516GBQ3"/>
<dbReference type="OrthoDB" id="4861076at2"/>
<sequence>MSTSPRPDTGDDPAGLLLLRGSVPEVSAWIRKGVVPATVAPMDGWTAVFPEGASFADPPYADGTMVTASRPIPRKLGPALGFWVVDGRAIITLQTRGRGGIRWVVWEPERGIVAPPGLPQAGPVSLQRVAGGGSRSELVEILHELYVQPDRLLAAVVAVLELPGARLMVDASGVADLPGAVSVLPAPKEVGYFNDAVRDAVRLRQELEA</sequence>
<dbReference type="KEGG" id="orz:FNH13_12005"/>
<gene>
    <name evidence="1" type="ORF">FNH13_12005</name>
</gene>
<dbReference type="Proteomes" id="UP000315395">
    <property type="component" value="Chromosome"/>
</dbReference>
<evidence type="ECO:0000313" key="2">
    <source>
        <dbReference type="Proteomes" id="UP000315395"/>
    </source>
</evidence>
<proteinExistence type="predicted"/>
<dbReference type="RefSeq" id="WP_143783632.1">
    <property type="nucleotide sequence ID" value="NZ_CP041616.1"/>
</dbReference>
<keyword evidence="2" id="KW-1185">Reference proteome</keyword>
<protein>
    <submittedName>
        <fullName evidence="1">Uncharacterized protein</fullName>
    </submittedName>
</protein>
<name>A0A516GBQ3_9MICO</name>
<reference evidence="1 2" key="1">
    <citation type="submission" date="2019-07" db="EMBL/GenBank/DDBJ databases">
        <title>complete genome sequencing of Ornithinimicrobium sp. H23M54.</title>
        <authorList>
            <person name="Bae J.-W."/>
            <person name="Lee S.-Y."/>
        </authorList>
    </citation>
    <scope>NUCLEOTIDE SEQUENCE [LARGE SCALE GENOMIC DNA]</scope>
    <source>
        <strain evidence="1 2">H23M54</strain>
    </source>
</reference>